<feature type="binding site" evidence="13">
    <location>
        <position position="13"/>
    </location>
    <ligand>
        <name>NADPH</name>
        <dbReference type="ChEBI" id="CHEBI:57783"/>
    </ligand>
</feature>
<feature type="binding site" evidence="13">
    <location>
        <position position="246"/>
    </location>
    <ligand>
        <name>sn-glycerol 3-phosphate</name>
        <dbReference type="ChEBI" id="CHEBI:57597"/>
    </ligand>
</feature>
<evidence type="ECO:0000256" key="14">
    <source>
        <dbReference type="PIRSR" id="PIRSR000114-1"/>
    </source>
</evidence>
<dbReference type="eggNOG" id="COG0240">
    <property type="taxonomic scope" value="Bacteria"/>
</dbReference>
<feature type="binding site" evidence="13">
    <location>
        <position position="256"/>
    </location>
    <ligand>
        <name>sn-glycerol 3-phosphate</name>
        <dbReference type="ChEBI" id="CHEBI:57597"/>
    </ligand>
</feature>
<reference evidence="20 21" key="1">
    <citation type="submission" date="2010-05" db="EMBL/GenBank/DDBJ databases">
        <title>Complete sequence of Thermincola sp. JR.</title>
        <authorList>
            <consortium name="US DOE Joint Genome Institute"/>
            <person name="Lucas S."/>
            <person name="Copeland A."/>
            <person name="Lapidus A."/>
            <person name="Cheng J.-F."/>
            <person name="Bruce D."/>
            <person name="Goodwin L."/>
            <person name="Pitluck S."/>
            <person name="Chertkov O."/>
            <person name="Detter J.C."/>
            <person name="Han C."/>
            <person name="Tapia R."/>
            <person name="Land M."/>
            <person name="Hauser L."/>
            <person name="Kyrpides N."/>
            <person name="Mikhailova N."/>
            <person name="Hazen T.C."/>
            <person name="Woyke T."/>
        </authorList>
    </citation>
    <scope>NUCLEOTIDE SEQUENCE [LARGE SCALE GENOMIC DNA]</scope>
    <source>
        <strain evidence="20 21">JR</strain>
    </source>
</reference>
<feature type="binding site" evidence="13">
    <location>
        <position position="138"/>
    </location>
    <ligand>
        <name>sn-glycerol 3-phosphate</name>
        <dbReference type="ChEBI" id="CHEBI:57597"/>
    </ligand>
</feature>
<dbReference type="FunFam" id="3.40.50.720:FF:000019">
    <property type="entry name" value="Glycerol-3-phosphate dehydrogenase [NAD(P)+]"/>
    <property type="match status" value="1"/>
</dbReference>
<evidence type="ECO:0000313" key="20">
    <source>
        <dbReference type="EMBL" id="ADG82432.1"/>
    </source>
</evidence>
<organism evidence="20 21">
    <name type="scientific">Thermincola potens (strain JR)</name>
    <dbReference type="NCBI Taxonomy" id="635013"/>
    <lineage>
        <taxon>Bacteria</taxon>
        <taxon>Bacillati</taxon>
        <taxon>Bacillota</taxon>
        <taxon>Clostridia</taxon>
        <taxon>Eubacteriales</taxon>
        <taxon>Thermincolaceae</taxon>
        <taxon>Thermincola</taxon>
    </lineage>
</organism>
<keyword evidence="8 13" id="KW-1208">Phospholipid metabolism</keyword>
<feature type="domain" description="Glycerol-3-phosphate dehydrogenase NAD-dependent N-terminal" evidence="18">
    <location>
        <begin position="4"/>
        <end position="161"/>
    </location>
</feature>
<dbReference type="NCBIfam" id="NF000941">
    <property type="entry name" value="PRK00094.1-3"/>
    <property type="match status" value="1"/>
</dbReference>
<dbReference type="HOGENOM" id="CLU_033449_0_2_9"/>
<gene>
    <name evidence="13" type="primary">gpsA</name>
    <name evidence="20" type="ordered locus">TherJR_1580</name>
</gene>
<dbReference type="EMBL" id="CP002028">
    <property type="protein sequence ID" value="ADG82432.1"/>
    <property type="molecule type" value="Genomic_DNA"/>
</dbReference>
<dbReference type="InterPro" id="IPR013328">
    <property type="entry name" value="6PGD_dom2"/>
</dbReference>
<evidence type="ECO:0000256" key="11">
    <source>
        <dbReference type="ARBA" id="ARBA00069372"/>
    </source>
</evidence>
<dbReference type="GO" id="GO:0046167">
    <property type="term" value="P:glycerol-3-phosphate biosynthetic process"/>
    <property type="evidence" value="ECO:0007669"/>
    <property type="project" value="UniProtKB-UniRule"/>
</dbReference>
<dbReference type="Gene3D" id="3.40.50.720">
    <property type="entry name" value="NAD(P)-binding Rossmann-like Domain"/>
    <property type="match status" value="1"/>
</dbReference>
<dbReference type="RefSeq" id="WP_013120447.1">
    <property type="nucleotide sequence ID" value="NC_014152.1"/>
</dbReference>
<evidence type="ECO:0000256" key="13">
    <source>
        <dbReference type="HAMAP-Rule" id="MF_00394"/>
    </source>
</evidence>
<evidence type="ECO:0000256" key="16">
    <source>
        <dbReference type="PIRSR" id="PIRSR000114-3"/>
    </source>
</evidence>
<feature type="binding site" evidence="13">
    <location>
        <position position="283"/>
    </location>
    <ligand>
        <name>NADPH</name>
        <dbReference type="ChEBI" id="CHEBI:57783"/>
    </ligand>
</feature>
<keyword evidence="6 13" id="KW-0443">Lipid metabolism</keyword>
<dbReference type="GO" id="GO:0006650">
    <property type="term" value="P:glycerophospholipid metabolic process"/>
    <property type="evidence" value="ECO:0007669"/>
    <property type="project" value="UniProtKB-UniRule"/>
</dbReference>
<evidence type="ECO:0000256" key="3">
    <source>
        <dbReference type="ARBA" id="ARBA00022857"/>
    </source>
</evidence>
<dbReference type="HAMAP" id="MF_00394">
    <property type="entry name" value="NAD_Glyc3P_dehydrog"/>
    <property type="match status" value="1"/>
</dbReference>
<dbReference type="InterPro" id="IPR006168">
    <property type="entry name" value="G3P_DH_NAD-dep"/>
</dbReference>
<dbReference type="PROSITE" id="PS00957">
    <property type="entry name" value="NAD_G3PDH"/>
    <property type="match status" value="1"/>
</dbReference>
<dbReference type="InterPro" id="IPR036291">
    <property type="entry name" value="NAD(P)-bd_dom_sf"/>
</dbReference>
<feature type="binding site" evidence="13">
    <location>
        <position position="107"/>
    </location>
    <ligand>
        <name>NADPH</name>
        <dbReference type="ChEBI" id="CHEBI:57783"/>
    </ligand>
</feature>
<feature type="binding site" evidence="13">
    <location>
        <position position="257"/>
    </location>
    <ligand>
        <name>sn-glycerol 3-phosphate</name>
        <dbReference type="ChEBI" id="CHEBI:57597"/>
    </ligand>
</feature>
<dbReference type="GO" id="GO:0141152">
    <property type="term" value="F:glycerol-3-phosphate dehydrogenase (NAD+) activity"/>
    <property type="evidence" value="ECO:0007669"/>
    <property type="project" value="RHEA"/>
</dbReference>
<comment type="catalytic activity">
    <reaction evidence="9">
        <text>sn-glycerol 3-phosphate + NADP(+) = dihydroxyacetone phosphate + NADPH + H(+)</text>
        <dbReference type="Rhea" id="RHEA:11096"/>
        <dbReference type="ChEBI" id="CHEBI:15378"/>
        <dbReference type="ChEBI" id="CHEBI:57597"/>
        <dbReference type="ChEBI" id="CHEBI:57642"/>
        <dbReference type="ChEBI" id="CHEBI:57783"/>
        <dbReference type="ChEBI" id="CHEBI:58349"/>
        <dbReference type="EC" id="1.1.1.94"/>
    </reaction>
    <physiologicalReaction direction="right-to-left" evidence="9">
        <dbReference type="Rhea" id="RHEA:11098"/>
    </physiologicalReaction>
</comment>
<dbReference type="EC" id="1.1.1.94" evidence="10 13"/>
<feature type="binding site" evidence="16">
    <location>
        <position position="142"/>
    </location>
    <ligand>
        <name>NAD(+)</name>
        <dbReference type="ChEBI" id="CHEBI:57540"/>
    </ligand>
</feature>
<dbReference type="AlphaFoldDB" id="D5XFL1"/>
<dbReference type="GO" id="GO:0005829">
    <property type="term" value="C:cytosol"/>
    <property type="evidence" value="ECO:0007669"/>
    <property type="project" value="TreeGrafter"/>
</dbReference>
<dbReference type="Proteomes" id="UP000002377">
    <property type="component" value="Chromosome"/>
</dbReference>
<keyword evidence="5 13" id="KW-0520">NAD</keyword>
<dbReference type="InterPro" id="IPR008927">
    <property type="entry name" value="6-PGluconate_DH-like_C_sf"/>
</dbReference>
<dbReference type="FunFam" id="1.10.1040.10:FF:000001">
    <property type="entry name" value="Glycerol-3-phosphate dehydrogenase [NAD(P)+]"/>
    <property type="match status" value="1"/>
</dbReference>
<feature type="binding site" evidence="13">
    <location>
        <position position="281"/>
    </location>
    <ligand>
        <name>NADPH</name>
        <dbReference type="ChEBI" id="CHEBI:57783"/>
    </ligand>
</feature>
<feature type="binding site" evidence="13">
    <location>
        <position position="142"/>
    </location>
    <ligand>
        <name>NADPH</name>
        <dbReference type="ChEBI" id="CHEBI:57783"/>
    </ligand>
</feature>
<dbReference type="Pfam" id="PF07479">
    <property type="entry name" value="NAD_Gly3P_dh_C"/>
    <property type="match status" value="1"/>
</dbReference>
<comment type="catalytic activity">
    <reaction evidence="13">
        <text>sn-glycerol 3-phosphate + NAD(+) = dihydroxyacetone phosphate + NADH + H(+)</text>
        <dbReference type="Rhea" id="RHEA:11092"/>
        <dbReference type="ChEBI" id="CHEBI:15378"/>
        <dbReference type="ChEBI" id="CHEBI:57540"/>
        <dbReference type="ChEBI" id="CHEBI:57597"/>
        <dbReference type="ChEBI" id="CHEBI:57642"/>
        <dbReference type="ChEBI" id="CHEBI:57945"/>
        <dbReference type="EC" id="1.1.1.94"/>
    </reaction>
</comment>
<dbReference type="PANTHER" id="PTHR11728">
    <property type="entry name" value="GLYCEROL-3-PHOSPHATE DEHYDROGENASE"/>
    <property type="match status" value="1"/>
</dbReference>
<sequence length="345" mass="37144">MAEQIAVIGAGSWGTALAVVLAKNGHTVELISNNPEQIEEIRETGENSAYLPGVKVPSGIYVHGDMEESVKKAGIVLLGIPSHAVREVVRQIKPYLNSDKIVVNAAKGLEENTMLRMSQVFEQETGGTLQDNFVVLTGPSHAEEVGREMPTAIVAAGRKRMMAEKVQDIFMSPNFRVYTNPDIVGVEIGGALKNVIAICTGVAEGLGLGDNSKAALITRGLAEIARLGVKLGANPLTFAGLTGIGDLIVTCTSPHSRNRKAGLAIGRGKSVPEAIASVKMVVEGFRTTRAAWQLAREQGVVMPITEKAYEVLYEGRNPREAVYELMTREKKHEIEDVISSTYPDW</sequence>
<feature type="binding site" evidence="13">
    <location>
        <position position="140"/>
    </location>
    <ligand>
        <name>sn-glycerol 3-phosphate</name>
        <dbReference type="ChEBI" id="CHEBI:57597"/>
    </ligand>
</feature>
<comment type="pathway">
    <text evidence="13">Membrane lipid metabolism; glycerophospholipid metabolism.</text>
</comment>
<evidence type="ECO:0000256" key="2">
    <source>
        <dbReference type="ARBA" id="ARBA00022516"/>
    </source>
</evidence>
<evidence type="ECO:0000256" key="1">
    <source>
        <dbReference type="ARBA" id="ARBA00011009"/>
    </source>
</evidence>
<dbReference type="PRINTS" id="PR00077">
    <property type="entry name" value="GPDHDRGNASE"/>
</dbReference>
<proteinExistence type="inferred from homology"/>
<feature type="binding site" evidence="13">
    <location>
        <position position="107"/>
    </location>
    <ligand>
        <name>sn-glycerol 3-phosphate</name>
        <dbReference type="ChEBI" id="CHEBI:57597"/>
    </ligand>
</feature>
<dbReference type="OrthoDB" id="9812273at2"/>
<keyword evidence="13" id="KW-0963">Cytoplasm</keyword>
<dbReference type="NCBIfam" id="NF000942">
    <property type="entry name" value="PRK00094.1-4"/>
    <property type="match status" value="1"/>
</dbReference>
<keyword evidence="2 13" id="KW-0444">Lipid biosynthesis</keyword>
<dbReference type="GO" id="GO:0141153">
    <property type="term" value="F:glycerol-3-phosphate dehydrogenase (NADP+) activity"/>
    <property type="evidence" value="ECO:0007669"/>
    <property type="project" value="RHEA"/>
</dbReference>
<evidence type="ECO:0000256" key="5">
    <source>
        <dbReference type="ARBA" id="ARBA00023027"/>
    </source>
</evidence>
<dbReference type="NCBIfam" id="NF000940">
    <property type="entry name" value="PRK00094.1-2"/>
    <property type="match status" value="1"/>
</dbReference>
<name>D5XFL1_THEPJ</name>
<dbReference type="SUPFAM" id="SSF48179">
    <property type="entry name" value="6-phosphogluconate dehydrogenase C-terminal domain-like"/>
    <property type="match status" value="1"/>
</dbReference>
<evidence type="ECO:0000256" key="12">
    <source>
        <dbReference type="ARBA" id="ARBA00080511"/>
    </source>
</evidence>
<dbReference type="InterPro" id="IPR011128">
    <property type="entry name" value="G3P_DH_NAD-dep_N"/>
</dbReference>
<feature type="binding site" evidence="15">
    <location>
        <position position="107"/>
    </location>
    <ligand>
        <name>substrate</name>
    </ligand>
</feature>
<keyword evidence="4 13" id="KW-0560">Oxidoreductase</keyword>
<dbReference type="PIRSF" id="PIRSF000114">
    <property type="entry name" value="Glycerol-3-P_dh"/>
    <property type="match status" value="1"/>
</dbReference>
<dbReference type="PANTHER" id="PTHR11728:SF1">
    <property type="entry name" value="GLYCEROL-3-PHOSPHATE DEHYDROGENASE [NAD(+)] 2, CHLOROPLASTIC"/>
    <property type="match status" value="1"/>
</dbReference>
<feature type="binding site" evidence="13">
    <location>
        <position position="50"/>
    </location>
    <ligand>
        <name>NADPH</name>
        <dbReference type="ChEBI" id="CHEBI:57783"/>
    </ligand>
</feature>
<evidence type="ECO:0000256" key="7">
    <source>
        <dbReference type="ARBA" id="ARBA00023209"/>
    </source>
</evidence>
<dbReference type="GO" id="GO:0051287">
    <property type="term" value="F:NAD binding"/>
    <property type="evidence" value="ECO:0007669"/>
    <property type="project" value="InterPro"/>
</dbReference>
<evidence type="ECO:0000259" key="18">
    <source>
        <dbReference type="Pfam" id="PF01210"/>
    </source>
</evidence>
<protein>
    <recommendedName>
        <fullName evidence="11 13">Glycerol-3-phosphate dehydrogenase [NAD(P)+]</fullName>
        <ecNumber evidence="10 13">1.1.1.94</ecNumber>
    </recommendedName>
    <alternativeName>
        <fullName evidence="13">NAD(P)(+)-dependent glycerol-3-phosphate dehydrogenase</fullName>
    </alternativeName>
    <alternativeName>
        <fullName evidence="12 13">NAD(P)H-dependent dihydroxyacetone-phosphate reductase</fullName>
    </alternativeName>
</protein>
<evidence type="ECO:0000256" key="15">
    <source>
        <dbReference type="PIRSR" id="PIRSR000114-2"/>
    </source>
</evidence>
<evidence type="ECO:0000256" key="10">
    <source>
        <dbReference type="ARBA" id="ARBA00066687"/>
    </source>
</evidence>
<feature type="binding site" evidence="15">
    <location>
        <begin position="257"/>
        <end position="258"/>
    </location>
    <ligand>
        <name>substrate</name>
    </ligand>
</feature>
<dbReference type="SUPFAM" id="SSF51735">
    <property type="entry name" value="NAD(P)-binding Rossmann-fold domains"/>
    <property type="match status" value="1"/>
</dbReference>
<evidence type="ECO:0000256" key="8">
    <source>
        <dbReference type="ARBA" id="ARBA00023264"/>
    </source>
</evidence>
<dbReference type="KEGG" id="tjr:TherJR_1580"/>
<dbReference type="GO" id="GO:0005975">
    <property type="term" value="P:carbohydrate metabolic process"/>
    <property type="evidence" value="ECO:0007669"/>
    <property type="project" value="InterPro"/>
</dbReference>
<feature type="active site" description="Proton acceptor" evidence="13 14">
    <location>
        <position position="193"/>
    </location>
</feature>
<feature type="binding site" evidence="16">
    <location>
        <position position="257"/>
    </location>
    <ligand>
        <name>NAD(+)</name>
        <dbReference type="ChEBI" id="CHEBI:57540"/>
    </ligand>
</feature>
<feature type="binding site" evidence="16">
    <location>
        <begin position="9"/>
        <end position="14"/>
    </location>
    <ligand>
        <name>NAD(+)</name>
        <dbReference type="ChEBI" id="CHEBI:57540"/>
    </ligand>
</feature>
<evidence type="ECO:0000256" key="6">
    <source>
        <dbReference type="ARBA" id="ARBA00023098"/>
    </source>
</evidence>
<dbReference type="GO" id="GO:0008654">
    <property type="term" value="P:phospholipid biosynthetic process"/>
    <property type="evidence" value="ECO:0007669"/>
    <property type="project" value="UniProtKB-KW"/>
</dbReference>
<keyword evidence="7 13" id="KW-0594">Phospholipid biosynthesis</keyword>
<dbReference type="Pfam" id="PF01210">
    <property type="entry name" value="NAD_Gly3P_dh_N"/>
    <property type="match status" value="1"/>
</dbReference>
<feature type="binding site" evidence="13">
    <location>
        <position position="193"/>
    </location>
    <ligand>
        <name>sn-glycerol 3-phosphate</name>
        <dbReference type="ChEBI" id="CHEBI:57597"/>
    </ligand>
</feature>
<feature type="binding site" evidence="13">
    <location>
        <position position="12"/>
    </location>
    <ligand>
        <name>NADPH</name>
        <dbReference type="ChEBI" id="CHEBI:57783"/>
    </ligand>
</feature>
<evidence type="ECO:0000313" key="21">
    <source>
        <dbReference type="Proteomes" id="UP000002377"/>
    </source>
</evidence>
<dbReference type="UniPathway" id="UPA00940"/>
<feature type="domain" description="Glycerol-3-phosphate dehydrogenase NAD-dependent C-terminal" evidence="19">
    <location>
        <begin position="182"/>
        <end position="322"/>
    </location>
</feature>
<dbReference type="GO" id="GO:0046168">
    <property type="term" value="P:glycerol-3-phosphate catabolic process"/>
    <property type="evidence" value="ECO:0007669"/>
    <property type="project" value="InterPro"/>
</dbReference>
<feature type="binding site" evidence="13">
    <location>
        <position position="258"/>
    </location>
    <ligand>
        <name>sn-glycerol 3-phosphate</name>
        <dbReference type="ChEBI" id="CHEBI:57597"/>
    </ligand>
</feature>
<evidence type="ECO:0000256" key="9">
    <source>
        <dbReference type="ARBA" id="ARBA00052716"/>
    </source>
</evidence>
<comment type="function">
    <text evidence="13">Catalyzes the reduction of the glycolytic intermediate dihydroxyacetone phosphate (DHAP) to sn-glycerol 3-phosphate (G3P), the key precursor for phospholipid synthesis.</text>
</comment>
<keyword evidence="21" id="KW-1185">Reference proteome</keyword>
<comment type="caution">
    <text evidence="13">Lacks conserved residue(s) required for the propagation of feature annotation.</text>
</comment>
<comment type="subcellular location">
    <subcellularLocation>
        <location evidence="13">Cytoplasm</location>
    </subcellularLocation>
</comment>
<evidence type="ECO:0000256" key="17">
    <source>
        <dbReference type="RuleBase" id="RU000437"/>
    </source>
</evidence>
<dbReference type="STRING" id="635013.TherJR_1580"/>
<keyword evidence="3 13" id="KW-0521">NADP</keyword>
<keyword evidence="13" id="KW-0547">Nucleotide-binding</keyword>
<dbReference type="InterPro" id="IPR006109">
    <property type="entry name" value="G3P_DH_NAD-dep_C"/>
</dbReference>
<feature type="binding site" evidence="13">
    <location>
        <position position="257"/>
    </location>
    <ligand>
        <name>NADPH</name>
        <dbReference type="ChEBI" id="CHEBI:57783"/>
    </ligand>
</feature>
<evidence type="ECO:0000259" key="19">
    <source>
        <dbReference type="Pfam" id="PF07479"/>
    </source>
</evidence>
<accession>D5XFL1</accession>
<dbReference type="Gene3D" id="1.10.1040.10">
    <property type="entry name" value="N-(1-d-carboxylethyl)-l-norvaline Dehydrogenase, domain 2"/>
    <property type="match status" value="1"/>
</dbReference>
<evidence type="ECO:0000256" key="4">
    <source>
        <dbReference type="ARBA" id="ARBA00023002"/>
    </source>
</evidence>
<comment type="similarity">
    <text evidence="1 13 17">Belongs to the NAD-dependent glycerol-3-phosphate dehydrogenase family.</text>
</comment>